<dbReference type="EMBL" id="RCWJ01000002">
    <property type="protein sequence ID" value="RLQ84137.1"/>
    <property type="molecule type" value="Genomic_DNA"/>
</dbReference>
<dbReference type="RefSeq" id="WP_121659183.1">
    <property type="nucleotide sequence ID" value="NZ_BMEK01000002.1"/>
</dbReference>
<evidence type="ECO:0000313" key="3">
    <source>
        <dbReference type="Proteomes" id="UP000282460"/>
    </source>
</evidence>
<name>A0A3L7J0Z9_9MICO</name>
<evidence type="ECO:0000256" key="1">
    <source>
        <dbReference type="SAM" id="MobiDB-lite"/>
    </source>
</evidence>
<accession>A0A3L7J0Z9</accession>
<proteinExistence type="predicted"/>
<organism evidence="2 3">
    <name type="scientific">Mycetocola zhadangensis</name>
    <dbReference type="NCBI Taxonomy" id="1164595"/>
    <lineage>
        <taxon>Bacteria</taxon>
        <taxon>Bacillati</taxon>
        <taxon>Actinomycetota</taxon>
        <taxon>Actinomycetes</taxon>
        <taxon>Micrococcales</taxon>
        <taxon>Microbacteriaceae</taxon>
        <taxon>Mycetocola</taxon>
    </lineage>
</organism>
<dbReference type="AlphaFoldDB" id="A0A3L7J0Z9"/>
<reference evidence="2 3" key="1">
    <citation type="submission" date="2018-10" db="EMBL/GenBank/DDBJ databases">
        <authorList>
            <person name="Li J."/>
        </authorList>
    </citation>
    <scope>NUCLEOTIDE SEQUENCE [LARGE SCALE GENOMIC DNA]</scope>
    <source>
        <strain evidence="2 3">ZD1-4</strain>
    </source>
</reference>
<dbReference type="Proteomes" id="UP000282460">
    <property type="component" value="Unassembled WGS sequence"/>
</dbReference>
<comment type="caution">
    <text evidence="2">The sequence shown here is derived from an EMBL/GenBank/DDBJ whole genome shotgun (WGS) entry which is preliminary data.</text>
</comment>
<sequence>MSNPEYDAAEPALEGQNKPVVHDDAHEDARRRERMQALEDEAIESEHIDNFLAGGADELL</sequence>
<feature type="compositionally biased region" description="Basic and acidic residues" evidence="1">
    <location>
        <begin position="20"/>
        <end position="31"/>
    </location>
</feature>
<gene>
    <name evidence="2" type="ORF">D9V28_07860</name>
</gene>
<keyword evidence="3" id="KW-1185">Reference proteome</keyword>
<evidence type="ECO:0000313" key="2">
    <source>
        <dbReference type="EMBL" id="RLQ84137.1"/>
    </source>
</evidence>
<protein>
    <submittedName>
        <fullName evidence="2">Uncharacterized protein</fullName>
    </submittedName>
</protein>
<feature type="region of interest" description="Disordered" evidence="1">
    <location>
        <begin position="1"/>
        <end position="31"/>
    </location>
</feature>